<organism evidence="2 3">
    <name type="scientific">Serratia marcescens</name>
    <dbReference type="NCBI Taxonomy" id="615"/>
    <lineage>
        <taxon>Bacteria</taxon>
        <taxon>Pseudomonadati</taxon>
        <taxon>Pseudomonadota</taxon>
        <taxon>Gammaproteobacteria</taxon>
        <taxon>Enterobacterales</taxon>
        <taxon>Yersiniaceae</taxon>
        <taxon>Serratia</taxon>
    </lineage>
</organism>
<reference evidence="2 3" key="1">
    <citation type="submission" date="2019-07" db="EMBL/GenBank/DDBJ databases">
        <title>Serratia strains were isolated from fresh produce.</title>
        <authorList>
            <person name="Cho G.-S."/>
            <person name="Stein M."/>
            <person name="Lee W."/>
            <person name="Suh S.H."/>
            <person name="Franz C.M.A.P."/>
        </authorList>
    </citation>
    <scope>NUCLEOTIDE SEQUENCE [LARGE SCALE GENOMIC DNA]</scope>
    <source>
        <strain evidence="2 3">S16</strain>
    </source>
</reference>
<protein>
    <submittedName>
        <fullName evidence="2">Uncharacterized protein</fullName>
    </submittedName>
</protein>
<comment type="caution">
    <text evidence="2">The sequence shown here is derived from an EMBL/GenBank/DDBJ whole genome shotgun (WGS) entry which is preliminary data.</text>
</comment>
<gene>
    <name evidence="2" type="ORF">FOT62_00515</name>
</gene>
<evidence type="ECO:0000313" key="2">
    <source>
        <dbReference type="EMBL" id="TXE37222.1"/>
    </source>
</evidence>
<sequence length="536" mass="59613">MISLKAGSPVCNCKNPDTCIHMFALKVGERSFTYKQADFISSVDTIDEDGKGIPLSLTLVDKGCVSKNSACPRGVIYNLEDSKSVYVFHKGMTAYKAHFDEKKADFFKGKDSIDFLVDYVMTKDVRDVLPRNDYALEVGECKGYPFVNKPLNFLDGVSHILSLAPRDVLWTSINVFPSFKWEVGLTIGLEQEVEKYSQKELKEQKKAENAAQGKSQRGHRGWTKLPEYGITNKLEAEGKLSCKLGSISHDYSSTLKQEFKRKAKSLTLLNKVNETIGMITKAFSSSEGEDAKIKLVSTEVLYPKIEITGSGELKEDDDSTRLYMERQVSFGMAPLIGVSIKLDLMQAFAAWYGQEMVLAAVRERLQAGEESYDKGENAAFAEGNLYLIVEGDINLKLGYVSDARNTWKWQYDEDTEVKLGLTLDINFRAGVRFYVANGALEVGGKAVAEGCLGLEKNHTDPSKIDAVLYHNGVTAKVYVSYTAGLSATSDTVNNNNENPGVEDKDQKLANAKDVEKEWVIHEKLEKINSACRVNLF</sequence>
<name>A0A5C7CH15_SERMA</name>
<proteinExistence type="predicted"/>
<dbReference type="Proteomes" id="UP000321126">
    <property type="component" value="Unassembled WGS sequence"/>
</dbReference>
<dbReference type="EMBL" id="VOUQ01000001">
    <property type="protein sequence ID" value="TXE37222.1"/>
    <property type="molecule type" value="Genomic_DNA"/>
</dbReference>
<accession>A0A5C7CH15</accession>
<dbReference type="RefSeq" id="WP_147881401.1">
    <property type="nucleotide sequence ID" value="NZ_VOUQ01000001.1"/>
</dbReference>
<dbReference type="AlphaFoldDB" id="A0A5C7CH15"/>
<evidence type="ECO:0000313" key="3">
    <source>
        <dbReference type="Proteomes" id="UP000321126"/>
    </source>
</evidence>
<evidence type="ECO:0000256" key="1">
    <source>
        <dbReference type="SAM" id="MobiDB-lite"/>
    </source>
</evidence>
<feature type="region of interest" description="Disordered" evidence="1">
    <location>
        <begin position="204"/>
        <end position="223"/>
    </location>
</feature>